<dbReference type="CDD" id="cd04301">
    <property type="entry name" value="NAT_SF"/>
    <property type="match status" value="1"/>
</dbReference>
<dbReference type="PROSITE" id="PS51186">
    <property type="entry name" value="GNAT"/>
    <property type="match status" value="1"/>
</dbReference>
<dbReference type="Pfam" id="PF00583">
    <property type="entry name" value="Acetyltransf_1"/>
    <property type="match status" value="1"/>
</dbReference>
<dbReference type="SUPFAM" id="SSF55729">
    <property type="entry name" value="Acyl-CoA N-acyltransferases (Nat)"/>
    <property type="match status" value="1"/>
</dbReference>
<dbReference type="RefSeq" id="WP_187244336.1">
    <property type="nucleotide sequence ID" value="NZ_BAAAOK010000005.1"/>
</dbReference>
<reference evidence="2 3" key="1">
    <citation type="submission" date="2020-06" db="EMBL/GenBank/DDBJ databases">
        <title>Actinomadura xiongansis sp. nov., isolated from soil of Baiyangdian.</title>
        <authorList>
            <person name="Zhang X."/>
        </authorList>
    </citation>
    <scope>NUCLEOTIDE SEQUENCE [LARGE SCALE GENOMIC DNA]</scope>
    <source>
        <strain evidence="2 3">HBUM206468</strain>
    </source>
</reference>
<dbReference type="EMBL" id="JABVEC010000012">
    <property type="protein sequence ID" value="MBC6467330.1"/>
    <property type="molecule type" value="Genomic_DNA"/>
</dbReference>
<dbReference type="Gene3D" id="3.40.630.30">
    <property type="match status" value="1"/>
</dbReference>
<dbReference type="InterPro" id="IPR000182">
    <property type="entry name" value="GNAT_dom"/>
</dbReference>
<protein>
    <submittedName>
        <fullName evidence="2">GNAT family N-acetyltransferase</fullName>
    </submittedName>
</protein>
<dbReference type="Proteomes" id="UP000805614">
    <property type="component" value="Unassembled WGS sequence"/>
</dbReference>
<evidence type="ECO:0000313" key="3">
    <source>
        <dbReference type="Proteomes" id="UP000805614"/>
    </source>
</evidence>
<feature type="domain" description="N-acetyltransferase" evidence="1">
    <location>
        <begin position="146"/>
        <end position="286"/>
    </location>
</feature>
<accession>A0ABR7LR66</accession>
<name>A0ABR7LR66_9ACTN</name>
<comment type="caution">
    <text evidence="2">The sequence shown here is derived from an EMBL/GenBank/DDBJ whole genome shotgun (WGS) entry which is preliminary data.</text>
</comment>
<gene>
    <name evidence="2" type="ORF">HKK74_17775</name>
</gene>
<organism evidence="2 3">
    <name type="scientific">Actinomadura alba</name>
    <dbReference type="NCBI Taxonomy" id="406431"/>
    <lineage>
        <taxon>Bacteria</taxon>
        <taxon>Bacillati</taxon>
        <taxon>Actinomycetota</taxon>
        <taxon>Actinomycetes</taxon>
        <taxon>Streptosporangiales</taxon>
        <taxon>Thermomonosporaceae</taxon>
        <taxon>Actinomadura</taxon>
    </lineage>
</organism>
<evidence type="ECO:0000313" key="2">
    <source>
        <dbReference type="EMBL" id="MBC6467330.1"/>
    </source>
</evidence>
<proteinExistence type="predicted"/>
<keyword evidence="3" id="KW-1185">Reference proteome</keyword>
<sequence length="286" mass="31266">MGWTVTTNLEEYLAEAGEFLRADPAENTVPLSVIETLRAQGTDVYGDATARFGWWQSEAGVVGGVFLHTRPYPLLLSAMPESAAQELAEFLAHQQIPLLGVNADQTAAQAFATTWKDHTGAASHVGMHQRLYRLERLSQPKPLPQGTSRIAMAHDRDLVLAWHEAFHHESLGPESVNTTVIEDKLNYGGITLWEVEGVPVSMAGRTRVVAGMARVAPVYTPPGHRRQGFGAAITATLTQTALDAGAREVVLFTDLANPTSNNIYQRLGYRALSDRLMLIFSPRNNP</sequence>
<evidence type="ECO:0000259" key="1">
    <source>
        <dbReference type="PROSITE" id="PS51186"/>
    </source>
</evidence>
<dbReference type="InterPro" id="IPR016181">
    <property type="entry name" value="Acyl_CoA_acyltransferase"/>
</dbReference>